<evidence type="ECO:0000259" key="10">
    <source>
        <dbReference type="PROSITE" id="PS50863"/>
    </source>
</evidence>
<dbReference type="SMART" id="SM01019">
    <property type="entry name" value="B3"/>
    <property type="match status" value="2"/>
</dbReference>
<gene>
    <name evidence="11" type="primary">LOC103643733</name>
</gene>
<dbReference type="FunCoup" id="A0A804M163">
    <property type="interactions" value="2331"/>
</dbReference>
<keyword evidence="3" id="KW-0863">Zinc-finger</keyword>
<dbReference type="Proteomes" id="UP000007305">
    <property type="component" value="Chromosome 1"/>
</dbReference>
<dbReference type="CDD" id="cd10017">
    <property type="entry name" value="B3_DNA"/>
    <property type="match status" value="2"/>
</dbReference>
<keyword evidence="6" id="KW-0238">DNA-binding</keyword>
<proteinExistence type="evidence at protein level"/>
<reference evidence="12" key="1">
    <citation type="submission" date="2015-12" db="EMBL/GenBank/DDBJ databases">
        <title>Update maize B73 reference genome by single molecule sequencing technologies.</title>
        <authorList>
            <consortium name="Maize Genome Sequencing Project"/>
            <person name="Ware D."/>
        </authorList>
    </citation>
    <scope>NUCLEOTIDE SEQUENCE [LARGE SCALE GENOMIC DNA]</scope>
    <source>
        <strain evidence="12">cv. B73</strain>
    </source>
</reference>
<dbReference type="OrthoDB" id="611115at2759"/>
<keyword evidence="5" id="KW-0805">Transcription regulation</keyword>
<accession>A0A804M163</accession>
<dbReference type="Gene3D" id="3.30.40.10">
    <property type="entry name" value="Zinc/RING finger domain, C3HC4 (zinc finger)"/>
    <property type="match status" value="1"/>
</dbReference>
<sequence length="809" mass="90557">MSPHKCGTLQVWNTVCEVCGDIGYRQLLLCCRDCKRCAVHQYCLDKVVYEASLIKWFCYECLQRRGEVTRISSLEKLSSERPLSQVHSRSPVQQLITKSVESVRDAGPWRDRKNESIATKYPSLNRTYPSIKKHTKKKPIVKPMGNCTNRKVRMAKVTTHTSAEASRSCETIGTESSKSNHGKNQQVDHANPVALNTEQSFPLIVNSLGTLGDNHQYHLLETTEGLACKFKKVPQSLAAPLKRLEKRDNVVLGSNNLGSSCFTADLGSSVLGKSGDKSNRMKDIGANLSSKHNDHGNQANQHTLVGSKNMEGKSVKAKHTVVDAHKNTSWTVDSLINVKDKSEVYGDSNRDILNDVTVQLDHRASNELLPRSTATNIPQLATLENDVVDTVMPYSPNGGCEESFSCPGIKNTPSVRERSVDPINISSDSHDTIEASESSERFMECQKASLCRRRKTVKMAMVSSSSEESGEDTISENVSLGYVLACRSSLSKAQKKRVTKLIQEIQPEFTVFISIMRMSNVKLPGPLLGITKEYAIAHFPDKTTNVTLETPGKSKKWHPKFYKRDESRKNLLMGQWLDFVRDNHVQEGDICLFLPTKDEIRHTFMVYILHETTHSRCGAGFQRVGPCLGGASSAKMASEVHIEDEPTAGEHVSSDSDMPENSHEPLESGDSDDPFEPPYFVPCRSPLSKSQKRMVEQRVRAIRSEVPICVAVMKNNNVGIAQRWMLELCSRYASVYLPTKGQNILLQCKGKTWEAKMMFHNGRRWFLNGGWPDFARGNGLRVGDMCLFELKKKKSTLTMAVHIIRKEQF</sequence>
<evidence type="ECO:0000256" key="7">
    <source>
        <dbReference type="ARBA" id="ARBA00023163"/>
    </source>
</evidence>
<name>A0A804M163_MAIZE</name>
<dbReference type="InterPro" id="IPR044837">
    <property type="entry name" value="REM16-like"/>
</dbReference>
<evidence type="ECO:0000256" key="9">
    <source>
        <dbReference type="SAM" id="MobiDB-lite"/>
    </source>
</evidence>
<dbReference type="AlphaFoldDB" id="A0A804M163"/>
<dbReference type="GO" id="GO:0005634">
    <property type="term" value="C:nucleus"/>
    <property type="evidence" value="ECO:0007669"/>
    <property type="project" value="UniProtKB-SubCell"/>
</dbReference>
<protein>
    <recommendedName>
        <fullName evidence="10">TF-B3 domain-containing protein</fullName>
    </recommendedName>
</protein>
<dbReference type="InterPro" id="IPR015300">
    <property type="entry name" value="DNA-bd_pseudobarrel_sf"/>
</dbReference>
<evidence type="ECO:0000256" key="1">
    <source>
        <dbReference type="ARBA" id="ARBA00004123"/>
    </source>
</evidence>
<dbReference type="InterPro" id="IPR011011">
    <property type="entry name" value="Znf_FYVE_PHD"/>
</dbReference>
<evidence type="ECO:0000256" key="3">
    <source>
        <dbReference type="ARBA" id="ARBA00022771"/>
    </source>
</evidence>
<dbReference type="SUPFAM" id="SSF101936">
    <property type="entry name" value="DNA-binding pseudobarrel domain"/>
    <property type="match status" value="2"/>
</dbReference>
<evidence type="ECO:0000256" key="6">
    <source>
        <dbReference type="ARBA" id="ARBA00023125"/>
    </source>
</evidence>
<evidence type="ECO:0000313" key="12">
    <source>
        <dbReference type="Proteomes" id="UP000007305"/>
    </source>
</evidence>
<dbReference type="InterPro" id="IPR013083">
    <property type="entry name" value="Znf_RING/FYVE/PHD"/>
</dbReference>
<reference evidence="11" key="2">
    <citation type="submission" date="2019-07" db="EMBL/GenBank/DDBJ databases">
        <authorList>
            <person name="Seetharam A."/>
            <person name="Woodhouse M."/>
            <person name="Cannon E."/>
        </authorList>
    </citation>
    <scope>NUCLEOTIDE SEQUENCE [LARGE SCALE GENOMIC DNA]</scope>
    <source>
        <strain evidence="11">cv. B73</strain>
    </source>
</reference>
<evidence type="ECO:0000256" key="5">
    <source>
        <dbReference type="ARBA" id="ARBA00023015"/>
    </source>
</evidence>
<dbReference type="PANTHER" id="PTHR31391">
    <property type="entry name" value="B3 DOMAIN-CONTAINING PROTEIN OS11G0197600-RELATED"/>
    <property type="match status" value="1"/>
</dbReference>
<keyword evidence="2" id="KW-0479">Metal-binding</keyword>
<dbReference type="SUPFAM" id="SSF57903">
    <property type="entry name" value="FYVE/PHD zinc finger"/>
    <property type="match status" value="1"/>
</dbReference>
<feature type="domain" description="TF-B3" evidence="10">
    <location>
        <begin position="744"/>
        <end position="807"/>
    </location>
</feature>
<dbReference type="InParanoid" id="A0A804M163"/>
<dbReference type="EnsemblPlants" id="Zm00001eb051370_T001">
    <property type="protein sequence ID" value="Zm00001eb051370_P001"/>
    <property type="gene ID" value="Zm00001eb051370"/>
</dbReference>
<dbReference type="PROSITE" id="PS01359">
    <property type="entry name" value="ZF_PHD_1"/>
    <property type="match status" value="1"/>
</dbReference>
<dbReference type="Gene3D" id="2.40.330.10">
    <property type="entry name" value="DNA-binding pseudobarrel domain"/>
    <property type="match status" value="2"/>
</dbReference>
<organism evidence="11 12">
    <name type="scientific">Zea mays</name>
    <name type="common">Maize</name>
    <dbReference type="NCBI Taxonomy" id="4577"/>
    <lineage>
        <taxon>Eukaryota</taxon>
        <taxon>Viridiplantae</taxon>
        <taxon>Streptophyta</taxon>
        <taxon>Embryophyta</taxon>
        <taxon>Tracheophyta</taxon>
        <taxon>Spermatophyta</taxon>
        <taxon>Magnoliopsida</taxon>
        <taxon>Liliopsida</taxon>
        <taxon>Poales</taxon>
        <taxon>Poaceae</taxon>
        <taxon>PACMAD clade</taxon>
        <taxon>Panicoideae</taxon>
        <taxon>Andropogonodae</taxon>
        <taxon>Andropogoneae</taxon>
        <taxon>Tripsacinae</taxon>
        <taxon>Zea</taxon>
    </lineage>
</organism>
<reference evidence="11" key="3">
    <citation type="submission" date="2021-05" db="UniProtKB">
        <authorList>
            <consortium name="EnsemblPlants"/>
        </authorList>
    </citation>
    <scope>IDENTIFICATION</scope>
    <source>
        <strain evidence="11">cv. B73</strain>
    </source>
</reference>
<evidence type="ECO:0000256" key="4">
    <source>
        <dbReference type="ARBA" id="ARBA00022833"/>
    </source>
</evidence>
<feature type="domain" description="TF-B3" evidence="10">
    <location>
        <begin position="513"/>
        <end position="612"/>
    </location>
</feature>
<dbReference type="RefSeq" id="XP_020402427.1">
    <property type="nucleotide sequence ID" value="XM_020546838.2"/>
</dbReference>
<dbReference type="GO" id="GO:0008270">
    <property type="term" value="F:zinc ion binding"/>
    <property type="evidence" value="ECO:0007669"/>
    <property type="project" value="UniProtKB-KW"/>
</dbReference>
<keyword evidence="4" id="KW-0862">Zinc</keyword>
<keyword evidence="13" id="KW-1267">Proteomics identification</keyword>
<dbReference type="GeneID" id="103643733"/>
<dbReference type="PANTHER" id="PTHR31391:SF153">
    <property type="entry name" value="TF-B3 DOMAIN-CONTAINING PROTEIN"/>
    <property type="match status" value="1"/>
</dbReference>
<feature type="region of interest" description="Disordered" evidence="9">
    <location>
        <begin position="645"/>
        <end position="674"/>
    </location>
</feature>
<evidence type="ECO:0000256" key="8">
    <source>
        <dbReference type="ARBA" id="ARBA00023242"/>
    </source>
</evidence>
<dbReference type="Gramene" id="Zm00001eb051370_T001">
    <property type="protein sequence ID" value="Zm00001eb051370_P001"/>
    <property type="gene ID" value="Zm00001eb051370"/>
</dbReference>
<keyword evidence="7" id="KW-0804">Transcription</keyword>
<dbReference type="InterPro" id="IPR019786">
    <property type="entry name" value="Zinc_finger_PHD-type_CS"/>
</dbReference>
<keyword evidence="8" id="KW-0539">Nucleus</keyword>
<evidence type="ECO:0000256" key="2">
    <source>
        <dbReference type="ARBA" id="ARBA00022723"/>
    </source>
</evidence>
<evidence type="ECO:0007829" key="13">
    <source>
        <dbReference type="PeptideAtlas" id="A0A804M163"/>
    </source>
</evidence>
<dbReference type="InterPro" id="IPR003340">
    <property type="entry name" value="B3_DNA-bd"/>
</dbReference>
<evidence type="ECO:0000313" key="11">
    <source>
        <dbReference type="EnsemblPlants" id="Zm00001eb051370_P001"/>
    </source>
</evidence>
<feature type="region of interest" description="Disordered" evidence="9">
    <location>
        <begin position="158"/>
        <end position="186"/>
    </location>
</feature>
<dbReference type="PROSITE" id="PS50863">
    <property type="entry name" value="B3"/>
    <property type="match status" value="2"/>
</dbReference>
<comment type="subcellular location">
    <subcellularLocation>
        <location evidence="1">Nucleus</location>
    </subcellularLocation>
</comment>
<dbReference type="GO" id="GO:0003677">
    <property type="term" value="F:DNA binding"/>
    <property type="evidence" value="ECO:0007669"/>
    <property type="project" value="UniProtKB-KW"/>
</dbReference>
<dbReference type="Pfam" id="PF02362">
    <property type="entry name" value="B3"/>
    <property type="match status" value="2"/>
</dbReference>
<keyword evidence="12" id="KW-1185">Reference proteome</keyword>